<sequence length="174" mass="19012">MSPLMPTRGMSTSSRQGVTLNESRLTPTPPSHGTLNNNKGWSVSCLRPAPPLSPCLALGSTPNGSPLRINRKSTMYKEDALILEVIEAYCSTGKNRSTVNSVELLTGGNVQMHDKLARSHLHRSSIDLGSSTSCSPVFTPLLHPRNYRPHAPRASTWCCGSLVIRQLRKTQHLE</sequence>
<dbReference type="Proteomes" id="UP001458880">
    <property type="component" value="Unassembled WGS sequence"/>
</dbReference>
<keyword evidence="3" id="KW-1185">Reference proteome</keyword>
<feature type="region of interest" description="Disordered" evidence="1">
    <location>
        <begin position="1"/>
        <end position="36"/>
    </location>
</feature>
<evidence type="ECO:0000313" key="3">
    <source>
        <dbReference type="Proteomes" id="UP001458880"/>
    </source>
</evidence>
<dbReference type="EMBL" id="JASPKY010000094">
    <property type="protein sequence ID" value="KAK9737905.1"/>
    <property type="molecule type" value="Genomic_DNA"/>
</dbReference>
<dbReference type="AlphaFoldDB" id="A0AAW1LVL7"/>
<organism evidence="2 3">
    <name type="scientific">Popillia japonica</name>
    <name type="common">Japanese beetle</name>
    <dbReference type="NCBI Taxonomy" id="7064"/>
    <lineage>
        <taxon>Eukaryota</taxon>
        <taxon>Metazoa</taxon>
        <taxon>Ecdysozoa</taxon>
        <taxon>Arthropoda</taxon>
        <taxon>Hexapoda</taxon>
        <taxon>Insecta</taxon>
        <taxon>Pterygota</taxon>
        <taxon>Neoptera</taxon>
        <taxon>Endopterygota</taxon>
        <taxon>Coleoptera</taxon>
        <taxon>Polyphaga</taxon>
        <taxon>Scarabaeiformia</taxon>
        <taxon>Scarabaeidae</taxon>
        <taxon>Rutelinae</taxon>
        <taxon>Popillia</taxon>
    </lineage>
</organism>
<reference evidence="2 3" key="1">
    <citation type="journal article" date="2024" name="BMC Genomics">
        <title>De novo assembly and annotation of Popillia japonica's genome with initial clues to its potential as an invasive pest.</title>
        <authorList>
            <person name="Cucini C."/>
            <person name="Boschi S."/>
            <person name="Funari R."/>
            <person name="Cardaioli E."/>
            <person name="Iannotti N."/>
            <person name="Marturano G."/>
            <person name="Paoli F."/>
            <person name="Bruttini M."/>
            <person name="Carapelli A."/>
            <person name="Frati F."/>
            <person name="Nardi F."/>
        </authorList>
    </citation>
    <scope>NUCLEOTIDE SEQUENCE [LARGE SCALE GENOMIC DNA]</scope>
    <source>
        <strain evidence="2">DMR45628</strain>
    </source>
</reference>
<proteinExistence type="predicted"/>
<feature type="compositionally biased region" description="Polar residues" evidence="1">
    <location>
        <begin position="9"/>
        <end position="36"/>
    </location>
</feature>
<evidence type="ECO:0000256" key="1">
    <source>
        <dbReference type="SAM" id="MobiDB-lite"/>
    </source>
</evidence>
<accession>A0AAW1LVL7</accession>
<evidence type="ECO:0000313" key="2">
    <source>
        <dbReference type="EMBL" id="KAK9737905.1"/>
    </source>
</evidence>
<name>A0AAW1LVL7_POPJA</name>
<protein>
    <submittedName>
        <fullName evidence="2">Uncharacterized protein</fullName>
    </submittedName>
</protein>
<comment type="caution">
    <text evidence="2">The sequence shown here is derived from an EMBL/GenBank/DDBJ whole genome shotgun (WGS) entry which is preliminary data.</text>
</comment>
<gene>
    <name evidence="2" type="ORF">QE152_g10329</name>
</gene>